<dbReference type="GO" id="GO:0005737">
    <property type="term" value="C:cytoplasm"/>
    <property type="evidence" value="ECO:0007669"/>
    <property type="project" value="TreeGrafter"/>
</dbReference>
<dbReference type="SUPFAM" id="SSF55486">
    <property type="entry name" value="Metalloproteases ('zincins'), catalytic domain"/>
    <property type="match status" value="1"/>
</dbReference>
<keyword evidence="2" id="KW-0378">Hydrolase</keyword>
<dbReference type="GO" id="GO:0042277">
    <property type="term" value="F:peptide binding"/>
    <property type="evidence" value="ECO:0007669"/>
    <property type="project" value="TreeGrafter"/>
</dbReference>
<dbReference type="OrthoDB" id="1736947at2759"/>
<dbReference type="GO" id="GO:0005615">
    <property type="term" value="C:extracellular space"/>
    <property type="evidence" value="ECO:0007669"/>
    <property type="project" value="TreeGrafter"/>
</dbReference>
<keyword evidence="2" id="KW-0031">Aminopeptidase</keyword>
<accession>A0A2P5FW70</accession>
<keyword evidence="3" id="KW-1185">Reference proteome</keyword>
<dbReference type="InterPro" id="IPR050344">
    <property type="entry name" value="Peptidase_M1_aminopeptidases"/>
</dbReference>
<proteinExistence type="predicted"/>
<dbReference type="EMBL" id="JXTC01000006">
    <property type="protein sequence ID" value="POO02032.1"/>
    <property type="molecule type" value="Genomic_DNA"/>
</dbReference>
<dbReference type="InterPro" id="IPR027268">
    <property type="entry name" value="Peptidase_M4/M1_CTD_sf"/>
</dbReference>
<organism evidence="2 3">
    <name type="scientific">Trema orientale</name>
    <name type="common">Charcoal tree</name>
    <name type="synonym">Celtis orientalis</name>
    <dbReference type="NCBI Taxonomy" id="63057"/>
    <lineage>
        <taxon>Eukaryota</taxon>
        <taxon>Viridiplantae</taxon>
        <taxon>Streptophyta</taxon>
        <taxon>Embryophyta</taxon>
        <taxon>Tracheophyta</taxon>
        <taxon>Spermatophyta</taxon>
        <taxon>Magnoliopsida</taxon>
        <taxon>eudicotyledons</taxon>
        <taxon>Gunneridae</taxon>
        <taxon>Pentapetalae</taxon>
        <taxon>rosids</taxon>
        <taxon>fabids</taxon>
        <taxon>Rosales</taxon>
        <taxon>Cannabaceae</taxon>
        <taxon>Trema</taxon>
    </lineage>
</organism>
<dbReference type="GO" id="GO:0006508">
    <property type="term" value="P:proteolysis"/>
    <property type="evidence" value="ECO:0007669"/>
    <property type="project" value="TreeGrafter"/>
</dbReference>
<dbReference type="GO" id="GO:0016020">
    <property type="term" value="C:membrane"/>
    <property type="evidence" value="ECO:0007669"/>
    <property type="project" value="TreeGrafter"/>
</dbReference>
<evidence type="ECO:0000313" key="3">
    <source>
        <dbReference type="Proteomes" id="UP000237000"/>
    </source>
</evidence>
<dbReference type="AlphaFoldDB" id="A0A2P5FW70"/>
<dbReference type="GO" id="GO:0008270">
    <property type="term" value="F:zinc ion binding"/>
    <property type="evidence" value="ECO:0007669"/>
    <property type="project" value="InterPro"/>
</dbReference>
<dbReference type="STRING" id="63057.A0A2P5FW70"/>
<dbReference type="Pfam" id="PF01433">
    <property type="entry name" value="Peptidase_M1"/>
    <property type="match status" value="1"/>
</dbReference>
<gene>
    <name evidence="2" type="ORF">TorRG33x02_023240</name>
</gene>
<evidence type="ECO:0000259" key="1">
    <source>
        <dbReference type="Pfam" id="PF01433"/>
    </source>
</evidence>
<dbReference type="PANTHER" id="PTHR11533:SF274">
    <property type="entry name" value="AMINOPEPTIDASE"/>
    <property type="match status" value="1"/>
</dbReference>
<dbReference type="PANTHER" id="PTHR11533">
    <property type="entry name" value="PROTEASE M1 ZINC METALLOPROTEASE"/>
    <property type="match status" value="1"/>
</dbReference>
<dbReference type="InParanoid" id="A0A2P5FW70"/>
<reference evidence="3" key="1">
    <citation type="submission" date="2016-06" db="EMBL/GenBank/DDBJ databases">
        <title>Parallel loss of symbiosis genes in relatives of nitrogen-fixing non-legume Parasponia.</title>
        <authorList>
            <person name="Van Velzen R."/>
            <person name="Holmer R."/>
            <person name="Bu F."/>
            <person name="Rutten L."/>
            <person name="Van Zeijl A."/>
            <person name="Liu W."/>
            <person name="Santuari L."/>
            <person name="Cao Q."/>
            <person name="Sharma T."/>
            <person name="Shen D."/>
            <person name="Roswanjaya Y."/>
            <person name="Wardhani T."/>
            <person name="Kalhor M.S."/>
            <person name="Jansen J."/>
            <person name="Van den Hoogen J."/>
            <person name="Gungor B."/>
            <person name="Hartog M."/>
            <person name="Hontelez J."/>
            <person name="Verver J."/>
            <person name="Yang W.-C."/>
            <person name="Schijlen E."/>
            <person name="Repin R."/>
            <person name="Schilthuizen M."/>
            <person name="Schranz E."/>
            <person name="Heidstra R."/>
            <person name="Miyata K."/>
            <person name="Fedorova E."/>
            <person name="Kohlen W."/>
            <person name="Bisseling T."/>
            <person name="Smit S."/>
            <person name="Geurts R."/>
        </authorList>
    </citation>
    <scope>NUCLEOTIDE SEQUENCE [LARGE SCALE GENOMIC DNA]</scope>
    <source>
        <strain evidence="3">cv. RG33-2</strain>
    </source>
</reference>
<comment type="caution">
    <text evidence="2">The sequence shown here is derived from an EMBL/GenBank/DDBJ whole genome shotgun (WGS) entry which is preliminary data.</text>
</comment>
<dbReference type="Proteomes" id="UP000237000">
    <property type="component" value="Unassembled WGS sequence"/>
</dbReference>
<dbReference type="GO" id="GO:0070006">
    <property type="term" value="F:metalloaminopeptidase activity"/>
    <property type="evidence" value="ECO:0007669"/>
    <property type="project" value="TreeGrafter"/>
</dbReference>
<feature type="domain" description="Peptidase M1 membrane alanine aminopeptidase" evidence="1">
    <location>
        <begin position="1"/>
        <end position="55"/>
    </location>
</feature>
<keyword evidence="2" id="KW-0645">Protease</keyword>
<protein>
    <submittedName>
        <fullName evidence="2">Peptidase M1, alanine aminopeptidase/leukotriene A4 hydrolase</fullName>
    </submittedName>
</protein>
<dbReference type="InterPro" id="IPR014782">
    <property type="entry name" value="Peptidase_M1_dom"/>
</dbReference>
<evidence type="ECO:0000313" key="2">
    <source>
        <dbReference type="EMBL" id="POO02032.1"/>
    </source>
</evidence>
<dbReference type="Gene3D" id="1.10.390.10">
    <property type="entry name" value="Neutral Protease Domain 2"/>
    <property type="match status" value="1"/>
</dbReference>
<dbReference type="GO" id="GO:0043171">
    <property type="term" value="P:peptide catabolic process"/>
    <property type="evidence" value="ECO:0007669"/>
    <property type="project" value="TreeGrafter"/>
</dbReference>
<sequence>MELWSHLWLNEGFATWVSYMATDILFPEWKVWTQFLDIHTDGLRMDALEQSHQLRWIYTRLIRLSKSLML</sequence>
<name>A0A2P5FW70_TREOI</name>